<proteinExistence type="predicted"/>
<reference evidence="3" key="1">
    <citation type="submission" date="2018-11" db="EMBL/GenBank/DDBJ databases">
        <title>Chitinophaga lutea sp.nov., isolate from arsenic contaminated soil.</title>
        <authorList>
            <person name="Zong Y."/>
        </authorList>
    </citation>
    <scope>NUCLEOTIDE SEQUENCE [LARGE SCALE GENOMIC DNA]</scope>
    <source>
        <strain evidence="3">YLT18</strain>
    </source>
</reference>
<dbReference type="InterPro" id="IPR011659">
    <property type="entry name" value="WD40"/>
</dbReference>
<feature type="signal peptide" evidence="1">
    <location>
        <begin position="1"/>
        <end position="18"/>
    </location>
</feature>
<keyword evidence="3" id="KW-1185">Reference proteome</keyword>
<dbReference type="Proteomes" id="UP000279089">
    <property type="component" value="Unassembled WGS sequence"/>
</dbReference>
<evidence type="ECO:0000256" key="1">
    <source>
        <dbReference type="SAM" id="SignalP"/>
    </source>
</evidence>
<name>A0A3N4M9B7_9BACT</name>
<dbReference type="InterPro" id="IPR011042">
    <property type="entry name" value="6-blade_b-propeller_TolB-like"/>
</dbReference>
<dbReference type="EMBL" id="RMBX01000023">
    <property type="protein sequence ID" value="RPD37897.1"/>
    <property type="molecule type" value="Genomic_DNA"/>
</dbReference>
<dbReference type="AlphaFoldDB" id="A0A3N4M9B7"/>
<dbReference type="OrthoDB" id="9809364at2"/>
<dbReference type="SUPFAM" id="SSF82171">
    <property type="entry name" value="DPP6 N-terminal domain-like"/>
    <property type="match status" value="1"/>
</dbReference>
<feature type="chain" id="PRO_5018110035" evidence="1">
    <location>
        <begin position="19"/>
        <end position="362"/>
    </location>
</feature>
<evidence type="ECO:0000313" key="3">
    <source>
        <dbReference type="Proteomes" id="UP000279089"/>
    </source>
</evidence>
<keyword evidence="1" id="KW-0732">Signal</keyword>
<accession>A0A3N4M9B7</accession>
<comment type="caution">
    <text evidence="2">The sequence shown here is derived from an EMBL/GenBank/DDBJ whole genome shotgun (WGS) entry which is preliminary data.</text>
</comment>
<organism evidence="2 3">
    <name type="scientific">Chitinophaga barathri</name>
    <dbReference type="NCBI Taxonomy" id="1647451"/>
    <lineage>
        <taxon>Bacteria</taxon>
        <taxon>Pseudomonadati</taxon>
        <taxon>Bacteroidota</taxon>
        <taxon>Chitinophagia</taxon>
        <taxon>Chitinophagales</taxon>
        <taxon>Chitinophagaceae</taxon>
        <taxon>Chitinophaga</taxon>
    </lineage>
</organism>
<evidence type="ECO:0000313" key="2">
    <source>
        <dbReference type="EMBL" id="RPD37897.1"/>
    </source>
</evidence>
<dbReference type="Gene3D" id="2.120.10.30">
    <property type="entry name" value="TolB, C-terminal domain"/>
    <property type="match status" value="1"/>
</dbReference>
<sequence>MRLSVIIFYLFIPAAASAQVIVRGSAVQPAAAIEAAAPQAVAPDSAQWQTAYLNMNSGYDDFCPAVFNRGLLFVSNRGRTRVAQYRDSKDQSPFFTIYYVYDVAMLKGTPDPQWKTAAPVQPKAIPASSNDTRKVAATKPAAPLPENVVILKGDQHISLFNQQVNGRFNDGPVSFNQRQDTMYITRNGRSGNKKSPDRLQIHTFIYRYGDWLPAGIFPFNSNEYSTGHPAVHPNGHLLYFVSDRPGGVGGTDIYYTQKIDSGWSEPQNAGQVVNTPGNEMFPYFAPDGTLYFSSDGRGGEGGLDLFFVQLSGNTPTGEARNLGAPVNSPQDDFGIWLNADGRSGYFSSNRYGTDDVFEMKRK</sequence>
<dbReference type="RefSeq" id="WP_120519502.1">
    <property type="nucleotide sequence ID" value="NZ_QXZY01000022.1"/>
</dbReference>
<dbReference type="Pfam" id="PF07676">
    <property type="entry name" value="PD40"/>
    <property type="match status" value="2"/>
</dbReference>
<protein>
    <submittedName>
        <fullName evidence="2">Uncharacterized protein</fullName>
    </submittedName>
</protein>
<gene>
    <name evidence="2" type="ORF">EG028_27845</name>
</gene>